<sequence length="429" mass="44692">MTVEPQAVEGVAGARFGVRRVQRDAAAMAVASLVNSVLGASFWAFSAKFISPADLGVMTAVLAVILSAVAIVSTGVGDAYTALLPAVGPARGLVYRHGQRVFFALISVTAVVGAVGCTMLLREVRGSWGVAALVAVGIVVWGTWALQNSTVAAVGRAQWLPVANIAVGIGKIVILPLLAFTLSWHSVELAVVISGAALVAILWPRINQVMKSNDDLPSGASISEDRAVSEFNRLVVRTVALCTLGLGLLLLTPFLVTVYAGPSQGALFALSVSLVTTLDFIGASMSVSLVVHASGSPEDTRTMARTILIRSGAVTLAGVVVLIAVVPAALRFLNPQYGQMGAFAVIAVLCASTLARVPYLVWAAWQQSRRNLRMPLIFNAFTAALMLAILPVLCRDYGALGGAVALLVHQVALTAAAGVQFMVEQRRTG</sequence>
<keyword evidence="1" id="KW-0472">Membrane</keyword>
<feature type="transmembrane region" description="Helical" evidence="1">
    <location>
        <begin position="234"/>
        <end position="260"/>
    </location>
</feature>
<keyword evidence="1" id="KW-1133">Transmembrane helix</keyword>
<feature type="transmembrane region" description="Helical" evidence="1">
    <location>
        <begin position="399"/>
        <end position="423"/>
    </location>
</feature>
<evidence type="ECO:0008006" key="4">
    <source>
        <dbReference type="Google" id="ProtNLM"/>
    </source>
</evidence>
<feature type="transmembrane region" description="Helical" evidence="1">
    <location>
        <begin position="342"/>
        <end position="364"/>
    </location>
</feature>
<feature type="transmembrane region" description="Helical" evidence="1">
    <location>
        <begin position="127"/>
        <end position="147"/>
    </location>
</feature>
<organism evidence="2 3">
    <name type="scientific">Mycobacterium yunnanensis</name>
    <dbReference type="NCBI Taxonomy" id="368477"/>
    <lineage>
        <taxon>Bacteria</taxon>
        <taxon>Bacillati</taxon>
        <taxon>Actinomycetota</taxon>
        <taxon>Actinomycetes</taxon>
        <taxon>Mycobacteriales</taxon>
        <taxon>Mycobacteriaceae</taxon>
        <taxon>Mycobacterium</taxon>
    </lineage>
</organism>
<dbReference type="EMBL" id="JACKVK010000005">
    <property type="protein sequence ID" value="MCV7420824.1"/>
    <property type="molecule type" value="Genomic_DNA"/>
</dbReference>
<evidence type="ECO:0000313" key="3">
    <source>
        <dbReference type="Proteomes" id="UP001141629"/>
    </source>
</evidence>
<reference evidence="2" key="1">
    <citation type="submission" date="2020-07" db="EMBL/GenBank/DDBJ databases">
        <authorList>
            <person name="Pettersson B.M.F."/>
            <person name="Behra P.R.K."/>
            <person name="Ramesh M."/>
            <person name="Das S."/>
            <person name="Dasgupta S."/>
            <person name="Kirsebom L.A."/>
        </authorList>
    </citation>
    <scope>NUCLEOTIDE SEQUENCE</scope>
    <source>
        <strain evidence="2">DSM 44838</strain>
    </source>
</reference>
<feature type="transmembrane region" description="Helical" evidence="1">
    <location>
        <begin position="266"/>
        <end position="295"/>
    </location>
</feature>
<comment type="caution">
    <text evidence="2">The sequence shown here is derived from an EMBL/GenBank/DDBJ whole genome shotgun (WGS) entry which is preliminary data.</text>
</comment>
<protein>
    <recommendedName>
        <fullName evidence="4">Membrane protein involved in the export of O-antigen and teichoic acid</fullName>
    </recommendedName>
</protein>
<reference evidence="2" key="2">
    <citation type="journal article" date="2022" name="BMC Genomics">
        <title>Comparative genome analysis of mycobacteria focusing on tRNA and non-coding RNA.</title>
        <authorList>
            <person name="Behra P.R.K."/>
            <person name="Pettersson B.M.F."/>
            <person name="Ramesh M."/>
            <person name="Das S."/>
            <person name="Dasgupta S."/>
            <person name="Kirsebom L.A."/>
        </authorList>
    </citation>
    <scope>NUCLEOTIDE SEQUENCE</scope>
    <source>
        <strain evidence="2">DSM 44838</strain>
    </source>
</reference>
<feature type="transmembrane region" description="Helical" evidence="1">
    <location>
        <begin position="25"/>
        <end position="45"/>
    </location>
</feature>
<feature type="transmembrane region" description="Helical" evidence="1">
    <location>
        <begin position="101"/>
        <end position="121"/>
    </location>
</feature>
<feature type="transmembrane region" description="Helical" evidence="1">
    <location>
        <begin position="159"/>
        <end position="178"/>
    </location>
</feature>
<feature type="transmembrane region" description="Helical" evidence="1">
    <location>
        <begin position="184"/>
        <end position="203"/>
    </location>
</feature>
<evidence type="ECO:0000313" key="2">
    <source>
        <dbReference type="EMBL" id="MCV7420824.1"/>
    </source>
</evidence>
<feature type="transmembrane region" description="Helical" evidence="1">
    <location>
        <begin position="57"/>
        <end position="80"/>
    </location>
</feature>
<feature type="transmembrane region" description="Helical" evidence="1">
    <location>
        <begin position="376"/>
        <end position="393"/>
    </location>
</feature>
<dbReference type="AlphaFoldDB" id="A0A9X2YZC7"/>
<evidence type="ECO:0000256" key="1">
    <source>
        <dbReference type="SAM" id="Phobius"/>
    </source>
</evidence>
<dbReference type="Proteomes" id="UP001141629">
    <property type="component" value="Unassembled WGS sequence"/>
</dbReference>
<keyword evidence="1" id="KW-0812">Transmembrane</keyword>
<proteinExistence type="predicted"/>
<name>A0A9X2YZC7_9MYCO</name>
<keyword evidence="3" id="KW-1185">Reference proteome</keyword>
<accession>A0A9X2YZC7</accession>
<feature type="transmembrane region" description="Helical" evidence="1">
    <location>
        <begin position="307"/>
        <end position="330"/>
    </location>
</feature>
<gene>
    <name evidence="2" type="ORF">H7K45_09770</name>
</gene>
<dbReference type="RefSeq" id="WP_263995592.1">
    <property type="nucleotide sequence ID" value="NZ_JACKVK010000005.1"/>
</dbReference>